<dbReference type="GO" id="GO:0016301">
    <property type="term" value="F:kinase activity"/>
    <property type="evidence" value="ECO:0007669"/>
    <property type="project" value="UniProtKB-KW"/>
</dbReference>
<accession>A0ABT8KKS1</accession>
<evidence type="ECO:0000256" key="1">
    <source>
        <dbReference type="SAM" id="Phobius"/>
    </source>
</evidence>
<dbReference type="RefSeq" id="WP_346751338.1">
    <property type="nucleotide sequence ID" value="NZ_JAUJEA010000002.1"/>
</dbReference>
<evidence type="ECO:0000313" key="4">
    <source>
        <dbReference type="Proteomes" id="UP001172082"/>
    </source>
</evidence>
<keyword evidence="3" id="KW-0418">Kinase</keyword>
<comment type="caution">
    <text evidence="3">The sequence shown here is derived from an EMBL/GenBank/DDBJ whole genome shotgun (WGS) entry which is preliminary data.</text>
</comment>
<evidence type="ECO:0000259" key="2">
    <source>
        <dbReference type="Pfam" id="PF06580"/>
    </source>
</evidence>
<feature type="transmembrane region" description="Helical" evidence="1">
    <location>
        <begin position="79"/>
        <end position="100"/>
    </location>
</feature>
<sequence>MKKFAKKYGTRFLVGFLIHLLFKVTSDPTPNHFWVWDERNKVYFIFIISLVIGIWEIKDIIIKRYFDRFPSRKTSSRHLIRLFIILTLVTLPIVIMASYFSTYHLKVWLECPIVVDQESELLRDTILGQILVWSIISATFFKIYYEYSKEAEHEKALIQKELLQSQYESLKNQIKPHFLFNSFSVLTTLIHQNPDLASDFVAQLSKNFRYILENKDNDMVSLDKEIQFLDSYLFLLKIRHEDSISVTFTIDLETSDFYVPTLSLQMLIENATKHNNFSKEEPLMINIYNEGKDYLVVENVLNEKKSRVKSTRIGLENIKNRYELQTERNIVMERSASKFVVKLPILSQLQPI</sequence>
<dbReference type="Pfam" id="PF06580">
    <property type="entry name" value="His_kinase"/>
    <property type="match status" value="1"/>
</dbReference>
<feature type="domain" description="Signal transduction histidine kinase internal region" evidence="2">
    <location>
        <begin position="166"/>
        <end position="243"/>
    </location>
</feature>
<dbReference type="InterPro" id="IPR050640">
    <property type="entry name" value="Bact_2-comp_sensor_kinase"/>
</dbReference>
<proteinExistence type="predicted"/>
<reference evidence="3" key="1">
    <citation type="submission" date="2023-06" db="EMBL/GenBank/DDBJ databases">
        <title>Genomic of Parafulvivirga corallium.</title>
        <authorList>
            <person name="Wang G."/>
        </authorList>
    </citation>
    <scope>NUCLEOTIDE SEQUENCE</scope>
    <source>
        <strain evidence="3">BMA10</strain>
    </source>
</reference>
<feature type="transmembrane region" description="Helical" evidence="1">
    <location>
        <begin position="42"/>
        <end position="58"/>
    </location>
</feature>
<keyword evidence="3" id="KW-0808">Transferase</keyword>
<dbReference type="PANTHER" id="PTHR34220">
    <property type="entry name" value="SENSOR HISTIDINE KINASE YPDA"/>
    <property type="match status" value="1"/>
</dbReference>
<dbReference type="InterPro" id="IPR010559">
    <property type="entry name" value="Sig_transdc_His_kin_internal"/>
</dbReference>
<name>A0ABT8KKS1_9BACT</name>
<dbReference type="Proteomes" id="UP001172082">
    <property type="component" value="Unassembled WGS sequence"/>
</dbReference>
<keyword evidence="1" id="KW-1133">Transmembrane helix</keyword>
<evidence type="ECO:0000313" key="3">
    <source>
        <dbReference type="EMBL" id="MDN5201312.1"/>
    </source>
</evidence>
<organism evidence="3 4">
    <name type="scientific">Splendidivirga corallicola</name>
    <dbReference type="NCBI Taxonomy" id="3051826"/>
    <lineage>
        <taxon>Bacteria</taxon>
        <taxon>Pseudomonadati</taxon>
        <taxon>Bacteroidota</taxon>
        <taxon>Cytophagia</taxon>
        <taxon>Cytophagales</taxon>
        <taxon>Splendidivirgaceae</taxon>
        <taxon>Splendidivirga</taxon>
    </lineage>
</organism>
<protein>
    <submittedName>
        <fullName evidence="3">Histidine kinase</fullName>
    </submittedName>
</protein>
<dbReference type="EMBL" id="JAUJEA010000002">
    <property type="protein sequence ID" value="MDN5201312.1"/>
    <property type="molecule type" value="Genomic_DNA"/>
</dbReference>
<gene>
    <name evidence="3" type="ORF">QQ008_08065</name>
</gene>
<keyword evidence="1" id="KW-0472">Membrane</keyword>
<keyword evidence="1" id="KW-0812">Transmembrane</keyword>
<keyword evidence="4" id="KW-1185">Reference proteome</keyword>
<dbReference type="PANTHER" id="PTHR34220:SF7">
    <property type="entry name" value="SENSOR HISTIDINE KINASE YPDA"/>
    <property type="match status" value="1"/>
</dbReference>